<comment type="subcellular location">
    <subcellularLocation>
        <location evidence="2">Membrane</location>
        <topology evidence="2">Single-pass membrane protein</topology>
    </subcellularLocation>
</comment>
<evidence type="ECO:0000256" key="5">
    <source>
        <dbReference type="ARBA" id="ARBA00022617"/>
    </source>
</evidence>
<reference evidence="14 15" key="1">
    <citation type="submission" date="2014-04" db="EMBL/GenBank/DDBJ databases">
        <title>Evolutionary Origins and Diversification of the Mycorrhizal Mutualists.</title>
        <authorList>
            <consortium name="DOE Joint Genome Institute"/>
            <consortium name="Mycorrhizal Genomics Consortium"/>
            <person name="Kohler A."/>
            <person name="Kuo A."/>
            <person name="Nagy L.G."/>
            <person name="Floudas D."/>
            <person name="Copeland A."/>
            <person name="Barry K.W."/>
            <person name="Cichocki N."/>
            <person name="Veneault-Fourrey C."/>
            <person name="LaButti K."/>
            <person name="Lindquist E.A."/>
            <person name="Lipzen A."/>
            <person name="Lundell T."/>
            <person name="Morin E."/>
            <person name="Murat C."/>
            <person name="Riley R."/>
            <person name="Ohm R."/>
            <person name="Sun H."/>
            <person name="Tunlid A."/>
            <person name="Henrissat B."/>
            <person name="Grigoriev I.V."/>
            <person name="Hibbett D.S."/>
            <person name="Martin F."/>
        </authorList>
    </citation>
    <scope>NUCLEOTIDE SEQUENCE [LARGE SCALE GENOMIC DNA]</scope>
    <source>
        <strain evidence="14 15">MD-312</strain>
    </source>
</reference>
<dbReference type="AlphaFoldDB" id="A0A0C9WG64"/>
<dbReference type="InterPro" id="IPR050364">
    <property type="entry name" value="Cytochrome_P450_fung"/>
</dbReference>
<proteinExistence type="inferred from homology"/>
<evidence type="ECO:0000256" key="10">
    <source>
        <dbReference type="ARBA" id="ARBA00023004"/>
    </source>
</evidence>
<feature type="binding site" description="axial binding residue" evidence="13">
    <location>
        <position position="445"/>
    </location>
    <ligand>
        <name>heme</name>
        <dbReference type="ChEBI" id="CHEBI:30413"/>
    </ligand>
    <ligandPart>
        <name>Fe</name>
        <dbReference type="ChEBI" id="CHEBI:18248"/>
    </ligandPart>
</feature>
<dbReference type="PANTHER" id="PTHR46300">
    <property type="entry name" value="P450, PUTATIVE (EUROFUNG)-RELATED-RELATED"/>
    <property type="match status" value="1"/>
</dbReference>
<keyword evidence="9" id="KW-0560">Oxidoreductase</keyword>
<evidence type="ECO:0000256" key="9">
    <source>
        <dbReference type="ARBA" id="ARBA00023002"/>
    </source>
</evidence>
<sequence>MISTWLSDNAQNAALALFALSAWSLIQQKRRERVSRRELPPGPSGLPFFGNALQIRDGEPWKTYTEWATVYGDLVYVKLFKQGMIIINSEETAKELLEHRSQNYSDRAVSAITEPVGLGFSTVRLPYGQRWRLHRKLYHQVMRADAATSYHPMQLAKARRLLAELLETPSRYHLSLQKFSASIALSIAYDWDVAEKDDPLVSRIESTMDLVFKTLSPMNSVLLSAFPFLLYLPKWMPGSCLRRNIEICREYIKKMADEPFQYVLESLESGKVGKSLASDSLRKLGIHNADPELVLAIKQSSATAFGAGSETTTSSMLVFMLAMVLNPRVQERAQKEIDAMIGTTRLPNFNDRPSLPYVEAVLRETLRWHPVAPLSIPHAAVNNDIYRSYSIPKGMIFVPNAWAMSRNEKKYPRPSEFMPERFISAHGKLTSDTVNFAWGFGRRICAGRHVADASLWAAMVSILATFKLLPAQGPDGESIEIEPRWTNGLTSHPAPFPCRIVARTPEMNPETLAQLIQSSVAGEV</sequence>
<evidence type="ECO:0000256" key="7">
    <source>
        <dbReference type="ARBA" id="ARBA00022723"/>
    </source>
</evidence>
<evidence type="ECO:0000256" key="2">
    <source>
        <dbReference type="ARBA" id="ARBA00004167"/>
    </source>
</evidence>
<dbReference type="CDD" id="cd11065">
    <property type="entry name" value="CYP64-like"/>
    <property type="match status" value="1"/>
</dbReference>
<evidence type="ECO:0000256" key="6">
    <source>
        <dbReference type="ARBA" id="ARBA00022692"/>
    </source>
</evidence>
<evidence type="ECO:0000256" key="4">
    <source>
        <dbReference type="ARBA" id="ARBA00010617"/>
    </source>
</evidence>
<protein>
    <recommendedName>
        <fullName evidence="16">Cytochrome P450</fullName>
    </recommendedName>
</protein>
<dbReference type="EMBL" id="KN839845">
    <property type="protein sequence ID" value="KIJ64882.1"/>
    <property type="molecule type" value="Genomic_DNA"/>
</dbReference>
<dbReference type="PANTHER" id="PTHR46300:SF2">
    <property type="entry name" value="CYTOCHROME P450 MONOOXYGENASE ALNH-RELATED"/>
    <property type="match status" value="1"/>
</dbReference>
<keyword evidence="7 13" id="KW-0479">Metal-binding</keyword>
<comment type="pathway">
    <text evidence="3">Secondary metabolite biosynthesis.</text>
</comment>
<name>A0A0C9WG64_9AGAM</name>
<dbReference type="GO" id="GO:0004497">
    <property type="term" value="F:monooxygenase activity"/>
    <property type="evidence" value="ECO:0007669"/>
    <property type="project" value="UniProtKB-KW"/>
</dbReference>
<dbReference type="GO" id="GO:0020037">
    <property type="term" value="F:heme binding"/>
    <property type="evidence" value="ECO:0007669"/>
    <property type="project" value="InterPro"/>
</dbReference>
<dbReference type="InterPro" id="IPR002401">
    <property type="entry name" value="Cyt_P450_E_grp-I"/>
</dbReference>
<dbReference type="GO" id="GO:0016020">
    <property type="term" value="C:membrane"/>
    <property type="evidence" value="ECO:0007669"/>
    <property type="project" value="UniProtKB-SubCell"/>
</dbReference>
<evidence type="ECO:0000256" key="1">
    <source>
        <dbReference type="ARBA" id="ARBA00001971"/>
    </source>
</evidence>
<dbReference type="Pfam" id="PF00067">
    <property type="entry name" value="p450"/>
    <property type="match status" value="1"/>
</dbReference>
<evidence type="ECO:0000256" key="13">
    <source>
        <dbReference type="PIRSR" id="PIRSR602401-1"/>
    </source>
</evidence>
<gene>
    <name evidence="14" type="ORF">HYDPIDRAFT_89513</name>
</gene>
<keyword evidence="8" id="KW-1133">Transmembrane helix</keyword>
<accession>A0A0C9WG64</accession>
<evidence type="ECO:0000256" key="3">
    <source>
        <dbReference type="ARBA" id="ARBA00005179"/>
    </source>
</evidence>
<keyword evidence="10 13" id="KW-0408">Iron</keyword>
<keyword evidence="5 13" id="KW-0349">Heme</keyword>
<dbReference type="OrthoDB" id="2789670at2759"/>
<dbReference type="HOGENOM" id="CLU_001570_2_3_1"/>
<organism evidence="14 15">
    <name type="scientific">Hydnomerulius pinastri MD-312</name>
    <dbReference type="NCBI Taxonomy" id="994086"/>
    <lineage>
        <taxon>Eukaryota</taxon>
        <taxon>Fungi</taxon>
        <taxon>Dikarya</taxon>
        <taxon>Basidiomycota</taxon>
        <taxon>Agaricomycotina</taxon>
        <taxon>Agaricomycetes</taxon>
        <taxon>Agaricomycetidae</taxon>
        <taxon>Boletales</taxon>
        <taxon>Boletales incertae sedis</taxon>
        <taxon>Leucogyrophana</taxon>
    </lineage>
</organism>
<keyword evidence="15" id="KW-1185">Reference proteome</keyword>
<keyword evidence="11" id="KW-0503">Monooxygenase</keyword>
<comment type="cofactor">
    <cofactor evidence="1 13">
        <name>heme</name>
        <dbReference type="ChEBI" id="CHEBI:30413"/>
    </cofactor>
</comment>
<dbReference type="PRINTS" id="PR00385">
    <property type="entry name" value="P450"/>
</dbReference>
<dbReference type="SUPFAM" id="SSF48264">
    <property type="entry name" value="Cytochrome P450"/>
    <property type="match status" value="1"/>
</dbReference>
<dbReference type="Gene3D" id="1.10.630.10">
    <property type="entry name" value="Cytochrome P450"/>
    <property type="match status" value="1"/>
</dbReference>
<keyword evidence="12" id="KW-0472">Membrane</keyword>
<keyword evidence="6" id="KW-0812">Transmembrane</keyword>
<evidence type="ECO:0000313" key="15">
    <source>
        <dbReference type="Proteomes" id="UP000053820"/>
    </source>
</evidence>
<evidence type="ECO:0000256" key="11">
    <source>
        <dbReference type="ARBA" id="ARBA00023033"/>
    </source>
</evidence>
<comment type="similarity">
    <text evidence="4">Belongs to the cytochrome P450 family.</text>
</comment>
<dbReference type="InterPro" id="IPR001128">
    <property type="entry name" value="Cyt_P450"/>
</dbReference>
<dbReference type="InterPro" id="IPR036396">
    <property type="entry name" value="Cyt_P450_sf"/>
</dbReference>
<evidence type="ECO:0008006" key="16">
    <source>
        <dbReference type="Google" id="ProtNLM"/>
    </source>
</evidence>
<dbReference type="GO" id="GO:0016705">
    <property type="term" value="F:oxidoreductase activity, acting on paired donors, with incorporation or reduction of molecular oxygen"/>
    <property type="evidence" value="ECO:0007669"/>
    <property type="project" value="InterPro"/>
</dbReference>
<evidence type="ECO:0000313" key="14">
    <source>
        <dbReference type="EMBL" id="KIJ64882.1"/>
    </source>
</evidence>
<dbReference type="Proteomes" id="UP000053820">
    <property type="component" value="Unassembled WGS sequence"/>
</dbReference>
<evidence type="ECO:0000256" key="12">
    <source>
        <dbReference type="ARBA" id="ARBA00023136"/>
    </source>
</evidence>
<evidence type="ECO:0000256" key="8">
    <source>
        <dbReference type="ARBA" id="ARBA00022989"/>
    </source>
</evidence>
<dbReference type="PRINTS" id="PR00463">
    <property type="entry name" value="EP450I"/>
</dbReference>
<dbReference type="GO" id="GO:0005506">
    <property type="term" value="F:iron ion binding"/>
    <property type="evidence" value="ECO:0007669"/>
    <property type="project" value="InterPro"/>
</dbReference>